<dbReference type="AlphaFoldDB" id="A0A9Q3ENB1"/>
<dbReference type="OrthoDB" id="1607513at2759"/>
<accession>A0A9Q3ENB1</accession>
<evidence type="ECO:0000256" key="1">
    <source>
        <dbReference type="SAM" id="MobiDB-lite"/>
    </source>
</evidence>
<feature type="compositionally biased region" description="Low complexity" evidence="1">
    <location>
        <begin position="1"/>
        <end position="13"/>
    </location>
</feature>
<protein>
    <submittedName>
        <fullName evidence="2">Uncharacterized protein</fullName>
    </submittedName>
</protein>
<evidence type="ECO:0000313" key="3">
    <source>
        <dbReference type="Proteomes" id="UP000765509"/>
    </source>
</evidence>
<feature type="region of interest" description="Disordered" evidence="1">
    <location>
        <begin position="1"/>
        <end position="23"/>
    </location>
</feature>
<dbReference type="EMBL" id="AVOT02031779">
    <property type="protein sequence ID" value="MBW0525391.1"/>
    <property type="molecule type" value="Genomic_DNA"/>
</dbReference>
<sequence>MSSAPSSLHSTPSNTEPPTNDSIQPTRQSWVWVYCSNVDDQYVQCQYAYRFGKTCNKRLKRDRTGSTKGMSQHLHLLHHVDNPKSVSSPLSKSHTLDQPYHPNHKNCAGLFYLRSLFTPFNYQINSLPSSLGALQSSCDQYISVPSKSDSTLDQCLLLSSRINSRLSFKK</sequence>
<gene>
    <name evidence="2" type="ORF">O181_065106</name>
</gene>
<dbReference type="Proteomes" id="UP000765509">
    <property type="component" value="Unassembled WGS sequence"/>
</dbReference>
<reference evidence="2" key="1">
    <citation type="submission" date="2021-03" db="EMBL/GenBank/DDBJ databases">
        <title>Draft genome sequence of rust myrtle Austropuccinia psidii MF-1, a brazilian biotype.</title>
        <authorList>
            <person name="Quecine M.C."/>
            <person name="Pachon D.M.R."/>
            <person name="Bonatelli M.L."/>
            <person name="Correr F.H."/>
            <person name="Franceschini L.M."/>
            <person name="Leite T.F."/>
            <person name="Margarido G.R.A."/>
            <person name="Almeida C.A."/>
            <person name="Ferrarezi J.A."/>
            <person name="Labate C.A."/>
        </authorList>
    </citation>
    <scope>NUCLEOTIDE SEQUENCE</scope>
    <source>
        <strain evidence="2">MF-1</strain>
    </source>
</reference>
<comment type="caution">
    <text evidence="2">The sequence shown here is derived from an EMBL/GenBank/DDBJ whole genome shotgun (WGS) entry which is preliminary data.</text>
</comment>
<proteinExistence type="predicted"/>
<evidence type="ECO:0000313" key="2">
    <source>
        <dbReference type="EMBL" id="MBW0525391.1"/>
    </source>
</evidence>
<name>A0A9Q3ENB1_9BASI</name>
<organism evidence="2 3">
    <name type="scientific">Austropuccinia psidii MF-1</name>
    <dbReference type="NCBI Taxonomy" id="1389203"/>
    <lineage>
        <taxon>Eukaryota</taxon>
        <taxon>Fungi</taxon>
        <taxon>Dikarya</taxon>
        <taxon>Basidiomycota</taxon>
        <taxon>Pucciniomycotina</taxon>
        <taxon>Pucciniomycetes</taxon>
        <taxon>Pucciniales</taxon>
        <taxon>Sphaerophragmiaceae</taxon>
        <taxon>Austropuccinia</taxon>
    </lineage>
</organism>
<feature type="compositionally biased region" description="Polar residues" evidence="1">
    <location>
        <begin position="14"/>
        <end position="23"/>
    </location>
</feature>
<keyword evidence="3" id="KW-1185">Reference proteome</keyword>